<dbReference type="Gene3D" id="1.10.101.10">
    <property type="entry name" value="PGBD-like superfamily/PGBD"/>
    <property type="match status" value="1"/>
</dbReference>
<dbReference type="Pfam" id="PF00595">
    <property type="entry name" value="PDZ"/>
    <property type="match status" value="1"/>
</dbReference>
<name>A0A4R2KZU9_9FIRM</name>
<evidence type="ECO:0000256" key="1">
    <source>
        <dbReference type="ARBA" id="ARBA00009179"/>
    </source>
</evidence>
<dbReference type="EMBL" id="SLWV01000004">
    <property type="protein sequence ID" value="TCO78762.1"/>
    <property type="molecule type" value="Genomic_DNA"/>
</dbReference>
<dbReference type="GO" id="GO:0008236">
    <property type="term" value="F:serine-type peptidase activity"/>
    <property type="evidence" value="ECO:0007669"/>
    <property type="project" value="UniProtKB-KW"/>
</dbReference>
<dbReference type="Proteomes" id="UP000294919">
    <property type="component" value="Unassembled WGS sequence"/>
</dbReference>
<accession>A0A4R2KZU9</accession>
<evidence type="ECO:0000256" key="3">
    <source>
        <dbReference type="ARBA" id="ARBA00022801"/>
    </source>
</evidence>
<feature type="domain" description="PDZ" evidence="6">
    <location>
        <begin position="101"/>
        <end position="156"/>
    </location>
</feature>
<dbReference type="InterPro" id="IPR002477">
    <property type="entry name" value="Peptidoglycan-bd-like"/>
</dbReference>
<dbReference type="Pfam" id="PF01471">
    <property type="entry name" value="PG_binding_1"/>
    <property type="match status" value="1"/>
</dbReference>
<keyword evidence="8" id="KW-1185">Reference proteome</keyword>
<dbReference type="InterPro" id="IPR036366">
    <property type="entry name" value="PGBDSf"/>
</dbReference>
<dbReference type="SMART" id="SM00245">
    <property type="entry name" value="TSPc"/>
    <property type="match status" value="1"/>
</dbReference>
<dbReference type="PANTHER" id="PTHR32060:SF22">
    <property type="entry name" value="CARBOXYL-TERMINAL-PROCESSING PEPTIDASE 3, CHLOROPLASTIC"/>
    <property type="match status" value="1"/>
</dbReference>
<dbReference type="OrthoDB" id="9812068at2"/>
<dbReference type="InterPro" id="IPR036365">
    <property type="entry name" value="PGBD-like_sf"/>
</dbReference>
<evidence type="ECO:0000256" key="5">
    <source>
        <dbReference type="RuleBase" id="RU004404"/>
    </source>
</evidence>
<organism evidence="7 8">
    <name type="scientific">Marinisporobacter balticus</name>
    <dbReference type="NCBI Taxonomy" id="2018667"/>
    <lineage>
        <taxon>Bacteria</taxon>
        <taxon>Bacillati</taxon>
        <taxon>Bacillota</taxon>
        <taxon>Clostridia</taxon>
        <taxon>Peptostreptococcales</taxon>
        <taxon>Thermotaleaceae</taxon>
        <taxon>Marinisporobacter</taxon>
    </lineage>
</organism>
<dbReference type="SUPFAM" id="SSF50156">
    <property type="entry name" value="PDZ domain-like"/>
    <property type="match status" value="1"/>
</dbReference>
<dbReference type="SUPFAM" id="SSF47090">
    <property type="entry name" value="PGBD-like"/>
    <property type="match status" value="1"/>
</dbReference>
<evidence type="ECO:0000256" key="4">
    <source>
        <dbReference type="ARBA" id="ARBA00022825"/>
    </source>
</evidence>
<evidence type="ECO:0000259" key="6">
    <source>
        <dbReference type="PROSITE" id="PS50106"/>
    </source>
</evidence>
<dbReference type="CDD" id="cd07560">
    <property type="entry name" value="Peptidase_S41_CPP"/>
    <property type="match status" value="1"/>
</dbReference>
<dbReference type="Gene3D" id="2.30.42.10">
    <property type="match status" value="1"/>
</dbReference>
<evidence type="ECO:0000313" key="8">
    <source>
        <dbReference type="Proteomes" id="UP000294919"/>
    </source>
</evidence>
<comment type="similarity">
    <text evidence="1 5">Belongs to the peptidase S41A family.</text>
</comment>
<dbReference type="PROSITE" id="PS50106">
    <property type="entry name" value="PDZ"/>
    <property type="match status" value="1"/>
</dbReference>
<dbReference type="GO" id="GO:0030288">
    <property type="term" value="C:outer membrane-bounded periplasmic space"/>
    <property type="evidence" value="ECO:0007669"/>
    <property type="project" value="TreeGrafter"/>
</dbReference>
<dbReference type="SUPFAM" id="SSF52096">
    <property type="entry name" value="ClpP/crotonase"/>
    <property type="match status" value="1"/>
</dbReference>
<gene>
    <name evidence="7" type="ORF">EV214_104149</name>
</gene>
<dbReference type="InterPro" id="IPR005151">
    <property type="entry name" value="Tail-specific_protease"/>
</dbReference>
<dbReference type="Gene3D" id="3.30.750.44">
    <property type="match status" value="1"/>
</dbReference>
<dbReference type="Pfam" id="PF03572">
    <property type="entry name" value="Peptidase_S41"/>
    <property type="match status" value="1"/>
</dbReference>
<dbReference type="FunFam" id="2.30.42.10:FF:000063">
    <property type="entry name" value="Peptidase, S41 family"/>
    <property type="match status" value="1"/>
</dbReference>
<dbReference type="GO" id="GO:0006508">
    <property type="term" value="P:proteolysis"/>
    <property type="evidence" value="ECO:0007669"/>
    <property type="project" value="UniProtKB-KW"/>
</dbReference>
<dbReference type="PANTHER" id="PTHR32060">
    <property type="entry name" value="TAIL-SPECIFIC PROTEASE"/>
    <property type="match status" value="1"/>
</dbReference>
<comment type="caution">
    <text evidence="7">The sequence shown here is derived from an EMBL/GenBank/DDBJ whole genome shotgun (WGS) entry which is preliminary data.</text>
</comment>
<dbReference type="CDD" id="cd06782">
    <property type="entry name" value="cpPDZ_CPP-like"/>
    <property type="match status" value="1"/>
</dbReference>
<dbReference type="GO" id="GO:0007165">
    <property type="term" value="P:signal transduction"/>
    <property type="evidence" value="ECO:0007669"/>
    <property type="project" value="TreeGrafter"/>
</dbReference>
<dbReference type="GO" id="GO:0004175">
    <property type="term" value="F:endopeptidase activity"/>
    <property type="evidence" value="ECO:0007669"/>
    <property type="project" value="TreeGrafter"/>
</dbReference>
<keyword evidence="2 5" id="KW-0645">Protease</keyword>
<dbReference type="InterPro" id="IPR029045">
    <property type="entry name" value="ClpP/crotonase-like_dom_sf"/>
</dbReference>
<evidence type="ECO:0000313" key="7">
    <source>
        <dbReference type="EMBL" id="TCO78762.1"/>
    </source>
</evidence>
<dbReference type="RefSeq" id="WP_132243318.1">
    <property type="nucleotide sequence ID" value="NZ_SLWV01000004.1"/>
</dbReference>
<proteinExistence type="inferred from homology"/>
<dbReference type="InterPro" id="IPR004447">
    <property type="entry name" value="Peptidase_S41A"/>
</dbReference>
<dbReference type="InterPro" id="IPR036034">
    <property type="entry name" value="PDZ_sf"/>
</dbReference>
<dbReference type="NCBIfam" id="TIGR00225">
    <property type="entry name" value="prc"/>
    <property type="match status" value="1"/>
</dbReference>
<keyword evidence="3 5" id="KW-0378">Hydrolase</keyword>
<evidence type="ECO:0000256" key="2">
    <source>
        <dbReference type="ARBA" id="ARBA00022670"/>
    </source>
</evidence>
<dbReference type="AlphaFoldDB" id="A0A4R2KZU9"/>
<keyword evidence="4 5" id="KW-0720">Serine protease</keyword>
<dbReference type="SMART" id="SM00228">
    <property type="entry name" value="PDZ"/>
    <property type="match status" value="1"/>
</dbReference>
<reference evidence="7 8" key="1">
    <citation type="submission" date="2019-03" db="EMBL/GenBank/DDBJ databases">
        <title>Genomic Encyclopedia of Type Strains, Phase IV (KMG-IV): sequencing the most valuable type-strain genomes for metagenomic binning, comparative biology and taxonomic classification.</title>
        <authorList>
            <person name="Goeker M."/>
        </authorList>
    </citation>
    <scope>NUCLEOTIDE SEQUENCE [LARGE SCALE GENOMIC DNA]</scope>
    <source>
        <strain evidence="7 8">DSM 102940</strain>
    </source>
</reference>
<dbReference type="Gene3D" id="3.90.226.10">
    <property type="entry name" value="2-enoyl-CoA Hydratase, Chain A, domain 1"/>
    <property type="match status" value="1"/>
</dbReference>
<dbReference type="InterPro" id="IPR001478">
    <property type="entry name" value="PDZ"/>
</dbReference>
<protein>
    <submittedName>
        <fullName evidence="7">S41A family C-terminal processing peptidase-3</fullName>
    </submittedName>
</protein>
<sequence length="475" mass="53647">MDKFFRRIYRLMLCILTLMMIFTSFTYANEDFKKFKNLDERMAYLKSVIEYIEKNYEGEITEEELMEGAYKGVFEALDPHSNYFKPDEYEQFAIENTGVYGGIGVTISINDGKIVVTETMAGSPAQKTGLKVGDVIRSINDQDIKQYKLKQATDLLFGEPGTEVKLGIERKEQAHILNFDIVREEIKVNPVVSKILNSNIGYIKIDTFNKNTSENVEKVLKEFQNKNIKGLILDLRGNLGGLLYEAVNVADPFIPKGPVVHIDYKNKKRETLYSKKERVNMHLVVLVNELTASASEIVAGAIQDTKSGVIVGTKTYGKGTVQHTNLMINGGGIKLTIAEYLTPSERRIDGIGIQPDIVVKNTKNINRQDIKTFNNMIEDENATLGDKGLNVYGAQQRLKFLGYEKIEITGLLDGVTSNAIKEFQQLNGLAIDGILDKKTRDKLNEKVEEMYNGEEKDLQLERGIEILNDRINNEK</sequence>